<dbReference type="InterPro" id="IPR045155">
    <property type="entry name" value="Beta-lactam_cat"/>
</dbReference>
<keyword evidence="4" id="KW-0378">Hydrolase</keyword>
<dbReference type="SUPFAM" id="SSF56601">
    <property type="entry name" value="beta-lactamase/transpeptidase-like"/>
    <property type="match status" value="1"/>
</dbReference>
<gene>
    <name evidence="4" type="ORF">NX794_11925</name>
</gene>
<accession>A0ABT2B069</accession>
<feature type="region of interest" description="Disordered" evidence="1">
    <location>
        <begin position="49"/>
        <end position="79"/>
    </location>
</feature>
<dbReference type="InterPro" id="IPR012338">
    <property type="entry name" value="Beta-lactam/transpept-like"/>
</dbReference>
<evidence type="ECO:0000313" key="5">
    <source>
        <dbReference type="Proteomes" id="UP001205612"/>
    </source>
</evidence>
<name>A0ABT2B069_9ACTN</name>
<dbReference type="RefSeq" id="WP_258778394.1">
    <property type="nucleotide sequence ID" value="NZ_JANUGP010000007.1"/>
</dbReference>
<dbReference type="Pfam" id="PF13354">
    <property type="entry name" value="Beta-lactamase2"/>
    <property type="match status" value="1"/>
</dbReference>
<evidence type="ECO:0000259" key="3">
    <source>
        <dbReference type="Pfam" id="PF13354"/>
    </source>
</evidence>
<dbReference type="GO" id="GO:0016787">
    <property type="term" value="F:hydrolase activity"/>
    <property type="evidence" value="ECO:0007669"/>
    <property type="project" value="UniProtKB-KW"/>
</dbReference>
<feature type="compositionally biased region" description="Low complexity" evidence="1">
    <location>
        <begin position="49"/>
        <end position="76"/>
    </location>
</feature>
<proteinExistence type="predicted"/>
<protein>
    <submittedName>
        <fullName evidence="4">Serine hydrolase</fullName>
    </submittedName>
</protein>
<feature type="compositionally biased region" description="Basic residues" evidence="1">
    <location>
        <begin position="7"/>
        <end position="20"/>
    </location>
</feature>
<feature type="region of interest" description="Disordered" evidence="1">
    <location>
        <begin position="1"/>
        <end position="20"/>
    </location>
</feature>
<organism evidence="4 5">
    <name type="scientific">Streptomyces pyxinicus</name>
    <dbReference type="NCBI Taxonomy" id="2970331"/>
    <lineage>
        <taxon>Bacteria</taxon>
        <taxon>Bacillati</taxon>
        <taxon>Actinomycetota</taxon>
        <taxon>Actinomycetes</taxon>
        <taxon>Kitasatosporales</taxon>
        <taxon>Streptomycetaceae</taxon>
        <taxon>Streptomyces</taxon>
    </lineage>
</organism>
<evidence type="ECO:0000256" key="2">
    <source>
        <dbReference type="SAM" id="Phobius"/>
    </source>
</evidence>
<dbReference type="PANTHER" id="PTHR35333">
    <property type="entry name" value="BETA-LACTAMASE"/>
    <property type="match status" value="1"/>
</dbReference>
<dbReference type="Gene3D" id="3.40.710.10">
    <property type="entry name" value="DD-peptidase/beta-lactamase superfamily"/>
    <property type="match status" value="1"/>
</dbReference>
<sequence>MDFPGPRRARRRAHPPRRRSPLHAVLAVVAVAGVTAGGTVYVKAQAHGSPRAVSSAASPSASATAGAGEEATVEPVTEPAAVDREASLRRVLEKVAVPSGARVSAAVLSLDSGESAGYGQAAFDTASIVKVDILAALLLQAQDAGRGLTAAERAYATKMIENSDNASATELWHAIGGAKGLDAANERFGMTATTGGSDGLWGLTQTTAADQLVLLRQVFGEDSKLSAASRTYVRSLMKRVEADQQWGVSAAAQGSSWALKNGWLARSTTGLWDVNSIGRVTVDSAVYLVAVLSEGTASQARGITLVEAAAKAAVRGFAQAS</sequence>
<reference evidence="4 5" key="1">
    <citation type="submission" date="2022-08" db="EMBL/GenBank/DDBJ databases">
        <authorList>
            <person name="Somphong A."/>
            <person name="Phongsopitanun W."/>
        </authorList>
    </citation>
    <scope>NUCLEOTIDE SEQUENCE [LARGE SCALE GENOMIC DNA]</scope>
    <source>
        <strain evidence="4 5">LP11</strain>
    </source>
</reference>
<dbReference type="InterPro" id="IPR000871">
    <property type="entry name" value="Beta-lactam_class-A"/>
</dbReference>
<feature type="transmembrane region" description="Helical" evidence="2">
    <location>
        <begin position="21"/>
        <end position="42"/>
    </location>
</feature>
<dbReference type="PANTHER" id="PTHR35333:SF3">
    <property type="entry name" value="BETA-LACTAMASE-TYPE TRANSPEPTIDASE FOLD CONTAINING PROTEIN"/>
    <property type="match status" value="1"/>
</dbReference>
<evidence type="ECO:0000256" key="1">
    <source>
        <dbReference type="SAM" id="MobiDB-lite"/>
    </source>
</evidence>
<keyword evidence="5" id="KW-1185">Reference proteome</keyword>
<keyword evidence="2" id="KW-0472">Membrane</keyword>
<keyword evidence="2" id="KW-0812">Transmembrane</keyword>
<evidence type="ECO:0000313" key="4">
    <source>
        <dbReference type="EMBL" id="MCS0601912.1"/>
    </source>
</evidence>
<dbReference type="Proteomes" id="UP001205612">
    <property type="component" value="Unassembled WGS sequence"/>
</dbReference>
<dbReference type="EMBL" id="JANUGP010000007">
    <property type="protein sequence ID" value="MCS0601912.1"/>
    <property type="molecule type" value="Genomic_DNA"/>
</dbReference>
<comment type="caution">
    <text evidence="4">The sequence shown here is derived from an EMBL/GenBank/DDBJ whole genome shotgun (WGS) entry which is preliminary data.</text>
</comment>
<keyword evidence="2" id="KW-1133">Transmembrane helix</keyword>
<feature type="domain" description="Beta-lactamase class A catalytic" evidence="3">
    <location>
        <begin position="155"/>
        <end position="292"/>
    </location>
</feature>